<comment type="caution">
    <text evidence="1">Lacks conserved residue(s) required for the propagation of feature annotation.</text>
</comment>
<dbReference type="STRING" id="497964.CfE428DRAFT_0849"/>
<comment type="caution">
    <text evidence="2">The sequence shown here is derived from an EMBL/GenBank/DDBJ whole genome shotgun (WGS) entry which is preliminary data.</text>
</comment>
<dbReference type="InParanoid" id="B4CW12"/>
<feature type="transmembrane region" description="Helical" evidence="1">
    <location>
        <begin position="47"/>
        <end position="68"/>
    </location>
</feature>
<name>B4CW12_9BACT</name>
<gene>
    <name evidence="2" type="ORF">CfE428DRAFT_0849</name>
</gene>
<dbReference type="PANTHER" id="PTHR30353:SF15">
    <property type="entry name" value="INNER MEMBRANE PROTEIN YABI"/>
    <property type="match status" value="1"/>
</dbReference>
<accession>B4CW12</accession>
<organism evidence="2 3">
    <name type="scientific">Chthoniobacter flavus Ellin428</name>
    <dbReference type="NCBI Taxonomy" id="497964"/>
    <lineage>
        <taxon>Bacteria</taxon>
        <taxon>Pseudomonadati</taxon>
        <taxon>Verrucomicrobiota</taxon>
        <taxon>Spartobacteria</taxon>
        <taxon>Chthoniobacterales</taxon>
        <taxon>Chthoniobacteraceae</taxon>
        <taxon>Chthoniobacter</taxon>
    </lineage>
</organism>
<dbReference type="GO" id="GO:0005886">
    <property type="term" value="C:plasma membrane"/>
    <property type="evidence" value="ECO:0007669"/>
    <property type="project" value="UniProtKB-SubCell"/>
</dbReference>
<feature type="transmembrane region" description="Helical" evidence="1">
    <location>
        <begin position="167"/>
        <end position="187"/>
    </location>
</feature>
<evidence type="ECO:0000313" key="2">
    <source>
        <dbReference type="EMBL" id="EDY21604.1"/>
    </source>
</evidence>
<sequence length="217" mass="24679">MREFLNHYGLWAAFLLALLENDVSFIAIGVVARLGDGDPGTSDDFNVFTALGAAIVGALIHDTFWFVIGHHHSEWFKSSRVYQRIGPTIERLANRFGPWEIFFARFVYGTRNPTSVFWGIHHLRYATFAGIELLALTLWGGMLVTVGFNFTSLALKIIGRVERHHHAHLLFISLAIALVGIYLLRWFNRRRIYKRQLARAALAEKAEEDAPEDAAQR</sequence>
<keyword evidence="1" id="KW-1003">Cell membrane</keyword>
<dbReference type="PANTHER" id="PTHR30353">
    <property type="entry name" value="INNER MEMBRANE PROTEIN DEDA-RELATED"/>
    <property type="match status" value="1"/>
</dbReference>
<dbReference type="eggNOG" id="COG0586">
    <property type="taxonomic scope" value="Bacteria"/>
</dbReference>
<dbReference type="RefSeq" id="WP_006978176.1">
    <property type="nucleotide sequence ID" value="NZ_ABVL01000002.1"/>
</dbReference>
<keyword evidence="1" id="KW-0472">Membrane</keyword>
<evidence type="ECO:0000256" key="1">
    <source>
        <dbReference type="RuleBase" id="RU367016"/>
    </source>
</evidence>
<keyword evidence="1" id="KW-0812">Transmembrane</keyword>
<feature type="transmembrane region" description="Helical" evidence="1">
    <location>
        <begin position="133"/>
        <end position="155"/>
    </location>
</feature>
<keyword evidence="1" id="KW-1133">Transmembrane helix</keyword>
<reference evidence="2 3" key="1">
    <citation type="journal article" date="2011" name="J. Bacteriol.">
        <title>Genome sequence of Chthoniobacter flavus Ellin428, an aerobic heterotrophic soil bacterium.</title>
        <authorList>
            <person name="Kant R."/>
            <person name="van Passel M.W."/>
            <person name="Palva A."/>
            <person name="Lucas S."/>
            <person name="Lapidus A."/>
            <person name="Glavina Del Rio T."/>
            <person name="Dalin E."/>
            <person name="Tice H."/>
            <person name="Bruce D."/>
            <person name="Goodwin L."/>
            <person name="Pitluck S."/>
            <person name="Larimer F.W."/>
            <person name="Land M.L."/>
            <person name="Hauser L."/>
            <person name="Sangwan P."/>
            <person name="de Vos W.M."/>
            <person name="Janssen P.H."/>
            <person name="Smidt H."/>
        </authorList>
    </citation>
    <scope>NUCLEOTIDE SEQUENCE [LARGE SCALE GENOMIC DNA]</scope>
    <source>
        <strain evidence="2 3">Ellin428</strain>
    </source>
</reference>
<proteinExistence type="inferred from homology"/>
<dbReference type="AlphaFoldDB" id="B4CW12"/>
<comment type="similarity">
    <text evidence="1">Belongs to the DedA family.</text>
</comment>
<dbReference type="InterPro" id="IPR032818">
    <property type="entry name" value="DedA-like"/>
</dbReference>
<evidence type="ECO:0000313" key="3">
    <source>
        <dbReference type="Proteomes" id="UP000005824"/>
    </source>
</evidence>
<comment type="subcellular location">
    <subcellularLocation>
        <location evidence="1">Cell membrane</location>
        <topology evidence="1">Multi-pass membrane protein</topology>
    </subcellularLocation>
</comment>
<dbReference type="EMBL" id="ABVL01000002">
    <property type="protein sequence ID" value="EDY21604.1"/>
    <property type="molecule type" value="Genomic_DNA"/>
</dbReference>
<keyword evidence="3" id="KW-1185">Reference proteome</keyword>
<protein>
    <submittedName>
        <fullName evidence="2">Membrane-associated protein-like protein</fullName>
    </submittedName>
</protein>
<dbReference type="Proteomes" id="UP000005824">
    <property type="component" value="Unassembled WGS sequence"/>
</dbReference>